<keyword evidence="4 7" id="KW-0378">Hydrolase</keyword>
<organism evidence="9 10">
    <name type="scientific">Polypedilum vanderplanki</name>
    <name type="common">Sleeping chironomid midge</name>
    <dbReference type="NCBI Taxonomy" id="319348"/>
    <lineage>
        <taxon>Eukaryota</taxon>
        <taxon>Metazoa</taxon>
        <taxon>Ecdysozoa</taxon>
        <taxon>Arthropoda</taxon>
        <taxon>Hexapoda</taxon>
        <taxon>Insecta</taxon>
        <taxon>Pterygota</taxon>
        <taxon>Neoptera</taxon>
        <taxon>Endopterygota</taxon>
        <taxon>Diptera</taxon>
        <taxon>Nematocera</taxon>
        <taxon>Chironomoidea</taxon>
        <taxon>Chironomidae</taxon>
        <taxon>Chironominae</taxon>
        <taxon>Polypedilum</taxon>
        <taxon>Polypedilum</taxon>
    </lineage>
</organism>
<comment type="catalytic activity">
    <reaction evidence="7">
        <text>a phosphate monoester + H2O = an alcohol + phosphate</text>
        <dbReference type="Rhea" id="RHEA:15017"/>
        <dbReference type="ChEBI" id="CHEBI:15377"/>
        <dbReference type="ChEBI" id="CHEBI:30879"/>
        <dbReference type="ChEBI" id="CHEBI:43474"/>
        <dbReference type="ChEBI" id="CHEBI:67140"/>
        <dbReference type="EC" id="3.1.3.2"/>
    </reaction>
</comment>
<evidence type="ECO:0000256" key="7">
    <source>
        <dbReference type="RuleBase" id="RU368115"/>
    </source>
</evidence>
<evidence type="ECO:0000256" key="1">
    <source>
        <dbReference type="ARBA" id="ARBA00004496"/>
    </source>
</evidence>
<dbReference type="InterPro" id="IPR017867">
    <property type="entry name" value="Tyr_phospatase_low_mol_wt"/>
</dbReference>
<keyword evidence="10" id="KW-1185">Reference proteome</keyword>
<comment type="function">
    <text evidence="7">Acts on tyrosine phosphorylated proteins, low-MW aryl phosphates and natural and synthetic acyl phosphates.</text>
</comment>
<dbReference type="GO" id="GO:0005737">
    <property type="term" value="C:cytoplasm"/>
    <property type="evidence" value="ECO:0007669"/>
    <property type="project" value="UniProtKB-SubCell"/>
</dbReference>
<dbReference type="PANTHER" id="PTHR11717">
    <property type="entry name" value="LOW MOLECULAR WEIGHT PROTEIN TYROSINE PHOSPHATASE"/>
    <property type="match status" value="1"/>
</dbReference>
<evidence type="ECO:0000256" key="3">
    <source>
        <dbReference type="ARBA" id="ARBA00022490"/>
    </source>
</evidence>
<dbReference type="InterPro" id="IPR050438">
    <property type="entry name" value="LMW_PTPase"/>
</dbReference>
<keyword evidence="3 7" id="KW-0963">Cytoplasm</keyword>
<dbReference type="CDD" id="cd16343">
    <property type="entry name" value="LMWPTP"/>
    <property type="match status" value="1"/>
</dbReference>
<proteinExistence type="inferred from homology"/>
<feature type="domain" description="Phosphotyrosine protein phosphatase I" evidence="8">
    <location>
        <begin position="5"/>
        <end position="153"/>
    </location>
</feature>
<comment type="caution">
    <text evidence="9">The sequence shown here is derived from an EMBL/GenBank/DDBJ whole genome shotgun (WGS) entry which is preliminary data.</text>
</comment>
<comment type="similarity">
    <text evidence="2 7">Belongs to the low molecular weight phosphotyrosine protein phosphatase family.</text>
</comment>
<evidence type="ECO:0000256" key="4">
    <source>
        <dbReference type="ARBA" id="ARBA00022801"/>
    </source>
</evidence>
<comment type="subcellular location">
    <subcellularLocation>
        <location evidence="1 7">Cytoplasm</location>
    </subcellularLocation>
</comment>
<gene>
    <name evidence="9" type="ORF">PVAND_001852</name>
</gene>
<evidence type="ECO:0000313" key="10">
    <source>
        <dbReference type="Proteomes" id="UP001107558"/>
    </source>
</evidence>
<accession>A0A9J6BPL9</accession>
<feature type="active site" description="Nucleophile" evidence="6">
    <location>
        <position position="11"/>
    </location>
</feature>
<feature type="active site" evidence="6">
    <location>
        <position position="17"/>
    </location>
</feature>
<dbReference type="SMART" id="SM00226">
    <property type="entry name" value="LMWPc"/>
    <property type="match status" value="1"/>
</dbReference>
<dbReference type="EMBL" id="JADBJN010000003">
    <property type="protein sequence ID" value="KAG5671663.1"/>
    <property type="molecule type" value="Genomic_DNA"/>
</dbReference>
<evidence type="ECO:0000259" key="8">
    <source>
        <dbReference type="SMART" id="SM00226"/>
    </source>
</evidence>
<evidence type="ECO:0000256" key="6">
    <source>
        <dbReference type="PIRSR" id="PIRSR617867-1"/>
    </source>
</evidence>
<dbReference type="GO" id="GO:0004726">
    <property type="term" value="F:non-membrane spanning protein tyrosine phosphatase activity"/>
    <property type="evidence" value="ECO:0007669"/>
    <property type="project" value="InterPro"/>
</dbReference>
<comment type="catalytic activity">
    <reaction evidence="7">
        <text>O-phospho-L-tyrosyl-[protein] + H2O = L-tyrosyl-[protein] + phosphate</text>
        <dbReference type="Rhea" id="RHEA:10684"/>
        <dbReference type="Rhea" id="RHEA-COMP:10136"/>
        <dbReference type="Rhea" id="RHEA-COMP:20101"/>
        <dbReference type="ChEBI" id="CHEBI:15377"/>
        <dbReference type="ChEBI" id="CHEBI:43474"/>
        <dbReference type="ChEBI" id="CHEBI:46858"/>
        <dbReference type="ChEBI" id="CHEBI:61978"/>
        <dbReference type="EC" id="3.1.3.48"/>
    </reaction>
</comment>
<dbReference type="SUPFAM" id="SSF52788">
    <property type="entry name" value="Phosphotyrosine protein phosphatases I"/>
    <property type="match status" value="1"/>
</dbReference>
<dbReference type="AlphaFoldDB" id="A0A9J6BPL9"/>
<dbReference type="InterPro" id="IPR023485">
    <property type="entry name" value="Ptyr_pPase"/>
</dbReference>
<dbReference type="PRINTS" id="PR00719">
    <property type="entry name" value="LMWPTPASE"/>
</dbReference>
<dbReference type="FunFam" id="3.40.50.2300:FF:000105">
    <property type="entry name" value="Low molecular weight phosphotyrosine protein"/>
    <property type="match status" value="1"/>
</dbReference>
<sequence>MSDKKNVLFICLGNICRSPIAEAVFIDTVKKNNVADKFYIDSAAIGPWHVGKKPDRRALETMKNHNLEYNNKARQLKTEDFRKFHYIFGMDGENMADLEDMKPSDGIAKLLLLGDFDPQGERIIRDPYYDGNSAGFEKAYVQSVRCCEAFLKKLLAGEV</sequence>
<dbReference type="Proteomes" id="UP001107558">
    <property type="component" value="Chromosome 3"/>
</dbReference>
<dbReference type="PRINTS" id="PR00720">
    <property type="entry name" value="MAMMALPTPASE"/>
</dbReference>
<dbReference type="EC" id="3.1.3.2" evidence="7"/>
<dbReference type="EC" id="3.1.3.48" evidence="7"/>
<reference evidence="9" key="1">
    <citation type="submission" date="2021-03" db="EMBL/GenBank/DDBJ databases">
        <title>Chromosome level genome of the anhydrobiotic midge Polypedilum vanderplanki.</title>
        <authorList>
            <person name="Yoshida Y."/>
            <person name="Kikawada T."/>
            <person name="Gusev O."/>
        </authorList>
    </citation>
    <scope>NUCLEOTIDE SEQUENCE</scope>
    <source>
        <strain evidence="9">NIAS01</strain>
        <tissue evidence="9">Whole body or cell culture</tissue>
    </source>
</reference>
<dbReference type="PANTHER" id="PTHR11717:SF7">
    <property type="entry name" value="LOW MOLECULAR WEIGHT PHOSPHOTYROSINE PROTEIN PHOSPHATASE"/>
    <property type="match status" value="1"/>
</dbReference>
<protein>
    <recommendedName>
        <fullName evidence="7">Low molecular weight phosphotyrosine protein phosphatase</fullName>
        <shortName evidence="7">LMW-PTP</shortName>
        <shortName evidence="7">LMW-PTPase</shortName>
        <ecNumber evidence="7">3.1.3.2</ecNumber>
        <ecNumber evidence="7">3.1.3.48</ecNumber>
    </recommendedName>
    <alternativeName>
        <fullName evidence="7">Low molecular weight cytosolic acid phosphatase</fullName>
    </alternativeName>
</protein>
<feature type="active site" description="Proton donor" evidence="6">
    <location>
        <position position="126"/>
    </location>
</feature>
<evidence type="ECO:0000313" key="9">
    <source>
        <dbReference type="EMBL" id="KAG5671663.1"/>
    </source>
</evidence>
<dbReference type="OrthoDB" id="3388at2759"/>
<evidence type="ECO:0000256" key="5">
    <source>
        <dbReference type="ARBA" id="ARBA00022912"/>
    </source>
</evidence>
<dbReference type="Gene3D" id="3.40.50.2300">
    <property type="match status" value="1"/>
</dbReference>
<evidence type="ECO:0000256" key="2">
    <source>
        <dbReference type="ARBA" id="ARBA00011063"/>
    </source>
</evidence>
<dbReference type="InterPro" id="IPR002115">
    <property type="entry name" value="Tyr_Pase_low_mol_wt_mml"/>
</dbReference>
<dbReference type="GO" id="GO:0003993">
    <property type="term" value="F:acid phosphatase activity"/>
    <property type="evidence" value="ECO:0007669"/>
    <property type="project" value="UniProtKB-UniRule"/>
</dbReference>
<name>A0A9J6BPL9_POLVA</name>
<dbReference type="InterPro" id="IPR036196">
    <property type="entry name" value="Ptyr_pPase_sf"/>
</dbReference>
<keyword evidence="5 7" id="KW-0904">Protein phosphatase</keyword>
<dbReference type="Pfam" id="PF01451">
    <property type="entry name" value="LMWPc"/>
    <property type="match status" value="1"/>
</dbReference>